<evidence type="ECO:0000256" key="1">
    <source>
        <dbReference type="ARBA" id="ARBA00004687"/>
    </source>
</evidence>
<dbReference type="GO" id="GO:0006508">
    <property type="term" value="P:proteolysis"/>
    <property type="evidence" value="ECO:0007669"/>
    <property type="project" value="InterPro"/>
</dbReference>
<dbReference type="GO" id="GO:0006506">
    <property type="term" value="P:GPI anchor biosynthetic process"/>
    <property type="evidence" value="ECO:0007669"/>
    <property type="project" value="UniProtKB-KW"/>
</dbReference>
<sequence>MKLSGLLGLPALLGAALLAPATLVGAEHTSNWAVLVCTSRFWFNYRHLANVLSIYRTVKRLGIPDSQIILMLPDDMACNPRNAFPGTVYSNADRAVDLYGDNIEVDYRGYEVTVENFIRLLTDRVGEEMPRSKRLLTDDRSNILVYMTGHGGNEFLKFQDAEEIGAFDLADAFEQMWEKKRYNEILFMIDTCQANTMYSKLYSPNIIATGSSELDQSSYSHHADNDIGVAVIDRYTYYNLEFLETEVRDTSSKKTVGDLFDSYTYEKIHSHAGVRYDLFRGGADAARKRLVTDFFGNVQNVEVDAAKNTTALEEDLLSLSRTIAALHKKAEEEEAALKKNATGEAEAPLAGQKKVQFAKPLTDENWWTKKVYGAATYLPLREITVNSRPLVKRAIQFSSDGDLVVTADDSVHVFVPEFPDFSKRRERLRAREHGQRYGLPNDGWLVNDDTSDEEDGENPGQKNYKHQTLRPQYSEGSKHMPVSFPPLDPRVNRDLFTAQKMPFPYEGAGDAEAQDAESNDDSAGSDGAFDSEDEDGEGAGLGFNRPYGAGYGPITGVGSSMNHVVGIGWSPSGLGVNRRPILGVLTGSGTLTMFGDGSEFANILPRANEGMLQRRELNSWVVLWGVGERLIVPGQQTEVSEYLRGFAWAREIAPGQALLATINDVKEVAIISVQCLFVADESRPKGEFRIEPKENVVWLVREIARFKAEGPHKATNLWTQGPDSTCRGLIATGFDLKQFDVKLSGGPNHRPEKHSAWDCGTAYREDAEHGSQNPIADLVIHPPNLNDPTPTPLYTLIRVSATATTHDWYQTNVPPPSDPAVDPRPQWVRTIAQKLEVQVPVDMHLTRNYDDSGSDGSGSGSEDEDGDLDMDGDLDSLADDEDVNGNAEATILDIPEIHPHRYRLHGLTLSPGGGVAAVLASNHSTQRPERGGWHTVRSTVLFGHKPRRQRQNTHAVHSGYAVPIHPQFIRDNNIPADNPAGYDRLTTEAKLFENLYGGGPEVPGVHFHPTTSPSPFPSSTTTTATTDSANLRALFQPALASQKCDLCSAPIDVRRGPLSGCRNGHFFGTCATSGLAVQTPGATRSCGACGLRTMRAEVLVAKMPASDMVGMDMAGEGAQQEKKKEKEDEVRRRVGEGVCGACGGKFLC</sequence>
<comment type="caution">
    <text evidence="10">The sequence shown here is derived from an EMBL/GenBank/DDBJ whole genome shotgun (WGS) entry which is preliminary data.</text>
</comment>
<accession>A0AAN6SNN7</accession>
<dbReference type="GO" id="GO:0003923">
    <property type="term" value="F:GPI-anchor transamidase activity"/>
    <property type="evidence" value="ECO:0007669"/>
    <property type="project" value="InterPro"/>
</dbReference>
<keyword evidence="3" id="KW-0337">GPI-anchor biosynthesis</keyword>
<evidence type="ECO:0000256" key="7">
    <source>
        <dbReference type="SAM" id="SignalP"/>
    </source>
</evidence>
<feature type="active site" description="Nucleophile" evidence="5">
    <location>
        <position position="192"/>
    </location>
</feature>
<feature type="chain" id="PRO_5042821849" description="GPI-anchor transamidase" evidence="7">
    <location>
        <begin position="27"/>
        <end position="1148"/>
    </location>
</feature>
<feature type="domain" description="Transcription factor IIIC 90kDa subunit N-terminal" evidence="8">
    <location>
        <begin position="555"/>
        <end position="674"/>
    </location>
</feature>
<feature type="region of interest" description="Disordered" evidence="6">
    <location>
        <begin position="432"/>
        <end position="490"/>
    </location>
</feature>
<evidence type="ECO:0000256" key="6">
    <source>
        <dbReference type="SAM" id="MobiDB-lite"/>
    </source>
</evidence>
<dbReference type="Pfam" id="PF12660">
    <property type="entry name" value="zf-TFIIIC"/>
    <property type="match status" value="1"/>
</dbReference>
<dbReference type="PIRSF" id="PIRSF019663">
    <property type="entry name" value="Legumain"/>
    <property type="match status" value="1"/>
</dbReference>
<dbReference type="Proteomes" id="UP001303115">
    <property type="component" value="Unassembled WGS sequence"/>
</dbReference>
<dbReference type="PANTHER" id="PTHR48067">
    <property type="entry name" value="GPI-ANCHOR TRANSAMIDASE"/>
    <property type="match status" value="1"/>
</dbReference>
<reference evidence="11" key="1">
    <citation type="journal article" date="2023" name="Mol. Phylogenet. Evol.">
        <title>Genome-scale phylogeny and comparative genomics of the fungal order Sordariales.</title>
        <authorList>
            <person name="Hensen N."/>
            <person name="Bonometti L."/>
            <person name="Westerberg I."/>
            <person name="Brannstrom I.O."/>
            <person name="Guillou S."/>
            <person name="Cros-Aarteil S."/>
            <person name="Calhoun S."/>
            <person name="Haridas S."/>
            <person name="Kuo A."/>
            <person name="Mondo S."/>
            <person name="Pangilinan J."/>
            <person name="Riley R."/>
            <person name="LaButti K."/>
            <person name="Andreopoulos B."/>
            <person name="Lipzen A."/>
            <person name="Chen C."/>
            <person name="Yan M."/>
            <person name="Daum C."/>
            <person name="Ng V."/>
            <person name="Clum A."/>
            <person name="Steindorff A."/>
            <person name="Ohm R.A."/>
            <person name="Martin F."/>
            <person name="Silar P."/>
            <person name="Natvig D.O."/>
            <person name="Lalanne C."/>
            <person name="Gautier V."/>
            <person name="Ament-Velasquez S.L."/>
            <person name="Kruys A."/>
            <person name="Hutchinson M.I."/>
            <person name="Powell A.J."/>
            <person name="Barry K."/>
            <person name="Miller A.N."/>
            <person name="Grigoriev I.V."/>
            <person name="Debuchy R."/>
            <person name="Gladieux P."/>
            <person name="Hiltunen Thoren M."/>
            <person name="Johannesson H."/>
        </authorList>
    </citation>
    <scope>NUCLEOTIDE SEQUENCE [LARGE SCALE GENOMIC DNA]</scope>
    <source>
        <strain evidence="11">CBS 284.82</strain>
    </source>
</reference>
<keyword evidence="11" id="KW-1185">Reference proteome</keyword>
<dbReference type="InterPro" id="IPR024761">
    <property type="entry name" value="TFIIIC_delta_N"/>
</dbReference>
<organism evidence="10 11">
    <name type="scientific">Parachaetomium inaequale</name>
    <dbReference type="NCBI Taxonomy" id="2588326"/>
    <lineage>
        <taxon>Eukaryota</taxon>
        <taxon>Fungi</taxon>
        <taxon>Dikarya</taxon>
        <taxon>Ascomycota</taxon>
        <taxon>Pezizomycotina</taxon>
        <taxon>Sordariomycetes</taxon>
        <taxon>Sordariomycetidae</taxon>
        <taxon>Sordariales</taxon>
        <taxon>Chaetomiaceae</taxon>
        <taxon>Parachaetomium</taxon>
    </lineage>
</organism>
<feature type="active site" evidence="5">
    <location>
        <position position="150"/>
    </location>
</feature>
<comment type="pathway">
    <text evidence="1">Glycolipid biosynthesis; glycosylphosphatidylinositol-anchor biosynthesis.</text>
</comment>
<proteinExistence type="inferred from homology"/>
<keyword evidence="4 7" id="KW-0732">Signal</keyword>
<gene>
    <name evidence="10" type="ORF">C8A01DRAFT_49668</name>
</gene>
<feature type="region of interest" description="Disordered" evidence="6">
    <location>
        <begin position="503"/>
        <end position="542"/>
    </location>
</feature>
<dbReference type="Pfam" id="PF01650">
    <property type="entry name" value="Peptidase_C13"/>
    <property type="match status" value="1"/>
</dbReference>
<evidence type="ECO:0000259" key="8">
    <source>
        <dbReference type="Pfam" id="PF12657"/>
    </source>
</evidence>
<feature type="compositionally biased region" description="Acidic residues" evidence="6">
    <location>
        <begin position="861"/>
        <end position="882"/>
    </location>
</feature>
<dbReference type="AlphaFoldDB" id="A0AAN6SNN7"/>
<dbReference type="Gene3D" id="3.40.50.1460">
    <property type="match status" value="1"/>
</dbReference>
<dbReference type="InterPro" id="IPR024764">
    <property type="entry name" value="TFIIIC_Znf"/>
</dbReference>
<dbReference type="InterPro" id="IPR028361">
    <property type="entry name" value="GPI_transamidase"/>
</dbReference>
<evidence type="ECO:0000313" key="11">
    <source>
        <dbReference type="Proteomes" id="UP001303115"/>
    </source>
</evidence>
<dbReference type="InterPro" id="IPR001096">
    <property type="entry name" value="Peptidase_C13"/>
</dbReference>
<evidence type="ECO:0000259" key="9">
    <source>
        <dbReference type="Pfam" id="PF12660"/>
    </source>
</evidence>
<protein>
    <recommendedName>
        <fullName evidence="12">GPI-anchor transamidase</fullName>
    </recommendedName>
</protein>
<feature type="signal peptide" evidence="7">
    <location>
        <begin position="1"/>
        <end position="26"/>
    </location>
</feature>
<dbReference type="GO" id="GO:0042765">
    <property type="term" value="C:GPI-anchor transamidase complex"/>
    <property type="evidence" value="ECO:0007669"/>
    <property type="project" value="InterPro"/>
</dbReference>
<evidence type="ECO:0000256" key="4">
    <source>
        <dbReference type="ARBA" id="ARBA00022729"/>
    </source>
</evidence>
<feature type="region of interest" description="Disordered" evidence="6">
    <location>
        <begin position="846"/>
        <end position="882"/>
    </location>
</feature>
<dbReference type="FunFam" id="3.40.50.1460:FF:000003">
    <property type="entry name" value="GPI-anchor transamidase"/>
    <property type="match status" value="1"/>
</dbReference>
<dbReference type="EMBL" id="MU854508">
    <property type="protein sequence ID" value="KAK4033825.1"/>
    <property type="molecule type" value="Genomic_DNA"/>
</dbReference>
<evidence type="ECO:0008006" key="12">
    <source>
        <dbReference type="Google" id="ProtNLM"/>
    </source>
</evidence>
<dbReference type="Pfam" id="PF12657">
    <property type="entry name" value="TFIIIC_delta"/>
    <property type="match status" value="1"/>
</dbReference>
<dbReference type="PANTHER" id="PTHR48067:SF1">
    <property type="entry name" value="GPI-ANCHOR TRANSAMIDASE"/>
    <property type="match status" value="1"/>
</dbReference>
<feature type="domain" description="Transcription factor IIIC putative zinc-finger" evidence="9">
    <location>
        <begin position="1041"/>
        <end position="1146"/>
    </location>
</feature>
<name>A0AAN6SNN7_9PEZI</name>
<evidence type="ECO:0000256" key="2">
    <source>
        <dbReference type="ARBA" id="ARBA00009941"/>
    </source>
</evidence>
<dbReference type="PIRSF" id="PIRSF500138">
    <property type="entry name" value="GPI8"/>
    <property type="match status" value="1"/>
</dbReference>
<dbReference type="GO" id="GO:0016255">
    <property type="term" value="P:attachment of GPI anchor to protein"/>
    <property type="evidence" value="ECO:0007669"/>
    <property type="project" value="InterPro"/>
</dbReference>
<dbReference type="PRINTS" id="PR00776">
    <property type="entry name" value="HEMOGLOBNASE"/>
</dbReference>
<evidence type="ECO:0000256" key="5">
    <source>
        <dbReference type="PIRSR" id="PIRSR019663-1"/>
    </source>
</evidence>
<evidence type="ECO:0000256" key="3">
    <source>
        <dbReference type="ARBA" id="ARBA00022502"/>
    </source>
</evidence>
<comment type="similarity">
    <text evidence="2">Belongs to the peptidase C13 family.</text>
</comment>
<evidence type="ECO:0000313" key="10">
    <source>
        <dbReference type="EMBL" id="KAK4033825.1"/>
    </source>
</evidence>